<dbReference type="Gene3D" id="3.30.70.100">
    <property type="match status" value="1"/>
</dbReference>
<protein>
    <recommendedName>
        <fullName evidence="1">BLUF domain-containing protein</fullName>
    </recommendedName>
</protein>
<dbReference type="InterPro" id="IPR036046">
    <property type="entry name" value="Acylphosphatase-like_dom_sf"/>
</dbReference>
<proteinExistence type="predicted"/>
<name>A0A243W9E6_9BACT</name>
<sequence length="193" mass="22034">MDDLSTEAARRRAIAWATALAANTPLEPQAYEQALLDEYAVGALSLEQVLRLLDERVKHVLYRSRATQAFDEEELSELLAESRSWNGRHGITGLLCYSNRQFVQLLEGKSNPVDLLYARIQRDPRHQQVTTLSTAHSAQRFFADWQMGFVTVDEGEFHWVLTSLDHPSHNASLIEQYVQDPHLRTLLEAFSQV</sequence>
<comment type="caution">
    <text evidence="2">The sequence shown here is derived from an EMBL/GenBank/DDBJ whole genome shotgun (WGS) entry which is preliminary data.</text>
</comment>
<reference evidence="2 3" key="1">
    <citation type="submission" date="2017-01" db="EMBL/GenBank/DDBJ databases">
        <title>A new Hymenobacter.</title>
        <authorList>
            <person name="Liang Y."/>
            <person name="Feng F."/>
        </authorList>
    </citation>
    <scope>NUCLEOTIDE SEQUENCE [LARGE SCALE GENOMIC DNA]</scope>
    <source>
        <strain evidence="2">MIMBbqt21</strain>
    </source>
</reference>
<dbReference type="AlphaFoldDB" id="A0A243W9E6"/>
<dbReference type="InterPro" id="IPR007024">
    <property type="entry name" value="BLUF_domain"/>
</dbReference>
<keyword evidence="3" id="KW-1185">Reference proteome</keyword>
<dbReference type="OrthoDB" id="1122028at2"/>
<evidence type="ECO:0000313" key="2">
    <source>
        <dbReference type="EMBL" id="OUJ71128.1"/>
    </source>
</evidence>
<evidence type="ECO:0000259" key="1">
    <source>
        <dbReference type="PROSITE" id="PS50925"/>
    </source>
</evidence>
<dbReference type="Proteomes" id="UP000194873">
    <property type="component" value="Unassembled WGS sequence"/>
</dbReference>
<organism evidence="2 3">
    <name type="scientific">Hymenobacter crusticola</name>
    <dbReference type="NCBI Taxonomy" id="1770526"/>
    <lineage>
        <taxon>Bacteria</taxon>
        <taxon>Pseudomonadati</taxon>
        <taxon>Bacteroidota</taxon>
        <taxon>Cytophagia</taxon>
        <taxon>Cytophagales</taxon>
        <taxon>Hymenobacteraceae</taxon>
        <taxon>Hymenobacter</taxon>
    </lineage>
</organism>
<dbReference type="PROSITE" id="PS50925">
    <property type="entry name" value="BLUF"/>
    <property type="match status" value="1"/>
</dbReference>
<dbReference type="EMBL" id="MTSE01000018">
    <property type="protein sequence ID" value="OUJ71128.1"/>
    <property type="molecule type" value="Genomic_DNA"/>
</dbReference>
<accession>A0A243W9E6</accession>
<dbReference type="InterPro" id="IPR043038">
    <property type="entry name" value="VbhA_sf"/>
</dbReference>
<dbReference type="Pfam" id="PF04940">
    <property type="entry name" value="BLUF"/>
    <property type="match status" value="1"/>
</dbReference>
<dbReference type="GO" id="GO:0009882">
    <property type="term" value="F:blue light photoreceptor activity"/>
    <property type="evidence" value="ECO:0007669"/>
    <property type="project" value="InterPro"/>
</dbReference>
<dbReference type="GO" id="GO:0071949">
    <property type="term" value="F:FAD binding"/>
    <property type="evidence" value="ECO:0007669"/>
    <property type="project" value="InterPro"/>
</dbReference>
<dbReference type="RefSeq" id="WP_086596407.1">
    <property type="nucleotide sequence ID" value="NZ_MTSE01000018.1"/>
</dbReference>
<evidence type="ECO:0000313" key="3">
    <source>
        <dbReference type="Proteomes" id="UP000194873"/>
    </source>
</evidence>
<feature type="domain" description="BLUF" evidence="1">
    <location>
        <begin position="57"/>
        <end position="148"/>
    </location>
</feature>
<gene>
    <name evidence="2" type="ORF">BXP70_22700</name>
</gene>
<dbReference type="SUPFAM" id="SSF54975">
    <property type="entry name" value="Acylphosphatase/BLUF domain-like"/>
    <property type="match status" value="1"/>
</dbReference>
<dbReference type="SMART" id="SM01034">
    <property type="entry name" value="BLUF"/>
    <property type="match status" value="1"/>
</dbReference>
<dbReference type="Gene3D" id="1.10.8.1050">
    <property type="entry name" value="Antitoxin VbhA-like"/>
    <property type="match status" value="1"/>
</dbReference>